<organism evidence="5 6">
    <name type="scientific">Coniochaeta hoffmannii</name>
    <dbReference type="NCBI Taxonomy" id="91930"/>
    <lineage>
        <taxon>Eukaryota</taxon>
        <taxon>Fungi</taxon>
        <taxon>Dikarya</taxon>
        <taxon>Ascomycota</taxon>
        <taxon>Pezizomycotina</taxon>
        <taxon>Sordariomycetes</taxon>
        <taxon>Sordariomycetidae</taxon>
        <taxon>Coniochaetales</taxon>
        <taxon>Coniochaetaceae</taxon>
        <taxon>Coniochaeta</taxon>
    </lineage>
</organism>
<dbReference type="InterPro" id="IPR029058">
    <property type="entry name" value="AB_hydrolase_fold"/>
</dbReference>
<keyword evidence="6" id="KW-1185">Reference proteome</keyword>
<sequence length="344" mass="39220">MPQILSFPPADRSLPPDSRHVLIYFVSGNPGLIDYYQPFLSTLHTLLESSPARHGYGAVSLHIRGRNLAGFDDEDHDKPFTEANPPHSLEYQIRHVLSDISSARVEVDGPRNGTAFDDVIVIGHSVGSFITLEVFHRHLQRHPEIEKVNLRAAILLFPTVTHIAQSPSGRKLDLIRSTPFLDRTAHRVAKGFVDLLPASVLGWVVRRVMGFPPHAADVTLRFLLSRDGIWQAIHMGKDEMRTIKEETWAEELWEIADEAAEQERDVPKFFFYFGKGDHWVAEACRDEFIRRRHEHAQREGPGHKRGKTRTVLDDDDIPHAFCIKHSEQVAEKVRLWIDEILGNI</sequence>
<dbReference type="PANTHER" id="PTHR13390">
    <property type="entry name" value="LIPASE"/>
    <property type="match status" value="1"/>
</dbReference>
<evidence type="ECO:0000256" key="2">
    <source>
        <dbReference type="ARBA" id="ARBA00008300"/>
    </source>
</evidence>
<dbReference type="SUPFAM" id="SSF53474">
    <property type="entry name" value="alpha/beta-Hydrolases"/>
    <property type="match status" value="1"/>
</dbReference>
<dbReference type="Pfam" id="PF10230">
    <property type="entry name" value="LIDHydrolase"/>
    <property type="match status" value="1"/>
</dbReference>
<evidence type="ECO:0000256" key="4">
    <source>
        <dbReference type="ARBA" id="ARBA00022801"/>
    </source>
</evidence>
<dbReference type="InterPro" id="IPR019363">
    <property type="entry name" value="LDAH"/>
</dbReference>
<gene>
    <name evidence="5" type="ORF">NKR19_g9794</name>
</gene>
<keyword evidence="3" id="KW-0551">Lipid droplet</keyword>
<dbReference type="GO" id="GO:0005811">
    <property type="term" value="C:lipid droplet"/>
    <property type="evidence" value="ECO:0007669"/>
    <property type="project" value="UniProtKB-SubCell"/>
</dbReference>
<comment type="subcellular location">
    <subcellularLocation>
        <location evidence="1">Lipid droplet</location>
    </subcellularLocation>
</comment>
<dbReference type="AlphaFoldDB" id="A0AA38R213"/>
<evidence type="ECO:0000256" key="1">
    <source>
        <dbReference type="ARBA" id="ARBA00004502"/>
    </source>
</evidence>
<dbReference type="Proteomes" id="UP001174691">
    <property type="component" value="Unassembled WGS sequence"/>
</dbReference>
<evidence type="ECO:0000256" key="3">
    <source>
        <dbReference type="ARBA" id="ARBA00022677"/>
    </source>
</evidence>
<dbReference type="EMBL" id="JANBVN010000258">
    <property type="protein sequence ID" value="KAJ9130702.1"/>
    <property type="molecule type" value="Genomic_DNA"/>
</dbReference>
<proteinExistence type="inferred from homology"/>
<dbReference type="GO" id="GO:0019915">
    <property type="term" value="P:lipid storage"/>
    <property type="evidence" value="ECO:0007669"/>
    <property type="project" value="InterPro"/>
</dbReference>
<accession>A0AA38R213</accession>
<comment type="similarity">
    <text evidence="2">Belongs to the AB hydrolase superfamily. LDAH family.</text>
</comment>
<dbReference type="PANTHER" id="PTHR13390:SF0">
    <property type="entry name" value="LIPID DROPLET-ASSOCIATED HYDROLASE"/>
    <property type="match status" value="1"/>
</dbReference>
<dbReference type="GO" id="GO:0016298">
    <property type="term" value="F:lipase activity"/>
    <property type="evidence" value="ECO:0007669"/>
    <property type="project" value="InterPro"/>
</dbReference>
<name>A0AA38R213_9PEZI</name>
<protein>
    <submittedName>
        <fullName evidence="5">Lipid droplet-associated hydrolase</fullName>
    </submittedName>
</protein>
<evidence type="ECO:0000313" key="5">
    <source>
        <dbReference type="EMBL" id="KAJ9130702.1"/>
    </source>
</evidence>
<keyword evidence="4 5" id="KW-0378">Hydrolase</keyword>
<evidence type="ECO:0000313" key="6">
    <source>
        <dbReference type="Proteomes" id="UP001174691"/>
    </source>
</evidence>
<reference evidence="5" key="1">
    <citation type="submission" date="2022-07" db="EMBL/GenBank/DDBJ databases">
        <title>Fungi with potential for degradation of polypropylene.</title>
        <authorList>
            <person name="Gostincar C."/>
        </authorList>
    </citation>
    <scope>NUCLEOTIDE SEQUENCE</scope>
    <source>
        <strain evidence="5">EXF-13287</strain>
    </source>
</reference>
<dbReference type="Gene3D" id="3.40.50.1820">
    <property type="entry name" value="alpha/beta hydrolase"/>
    <property type="match status" value="1"/>
</dbReference>
<comment type="caution">
    <text evidence="5">The sequence shown here is derived from an EMBL/GenBank/DDBJ whole genome shotgun (WGS) entry which is preliminary data.</text>
</comment>